<keyword evidence="2" id="KW-1185">Reference proteome</keyword>
<dbReference type="OrthoDB" id="153872at2759"/>
<protein>
    <recommendedName>
        <fullName evidence="3">B box-type domain-containing protein</fullName>
    </recommendedName>
</protein>
<evidence type="ECO:0000313" key="2">
    <source>
        <dbReference type="Proteomes" id="UP000886885"/>
    </source>
</evidence>
<evidence type="ECO:0008006" key="3">
    <source>
        <dbReference type="Google" id="ProtNLM"/>
    </source>
</evidence>
<name>A0A8X8DCS6_POPTO</name>
<dbReference type="PANTHER" id="PTHR31717">
    <property type="entry name" value="ZINC FINGER PROTEIN CONSTANS-LIKE 10"/>
    <property type="match status" value="1"/>
</dbReference>
<comment type="caution">
    <text evidence="1">The sequence shown here is derived from an EMBL/GenBank/DDBJ whole genome shotgun (WGS) entry which is preliminary data.</text>
</comment>
<evidence type="ECO:0000313" key="1">
    <source>
        <dbReference type="EMBL" id="KAG6785149.1"/>
    </source>
</evidence>
<proteinExistence type="predicted"/>
<gene>
    <name evidence="1" type="ORF">POTOM_010875</name>
</gene>
<reference evidence="1" key="1">
    <citation type="journal article" date="2020" name="bioRxiv">
        <title>Hybrid origin of Populus tomentosa Carr. identified through genome sequencing and phylogenomic analysis.</title>
        <authorList>
            <person name="An X."/>
            <person name="Gao K."/>
            <person name="Chen Z."/>
            <person name="Li J."/>
            <person name="Yang X."/>
            <person name="Yang X."/>
            <person name="Zhou J."/>
            <person name="Guo T."/>
            <person name="Zhao T."/>
            <person name="Huang S."/>
            <person name="Miao D."/>
            <person name="Khan W.U."/>
            <person name="Rao P."/>
            <person name="Ye M."/>
            <person name="Lei B."/>
            <person name="Liao W."/>
            <person name="Wang J."/>
            <person name="Ji L."/>
            <person name="Li Y."/>
            <person name="Guo B."/>
            <person name="Mustafa N.S."/>
            <person name="Li S."/>
            <person name="Yun Q."/>
            <person name="Keller S.R."/>
            <person name="Mao J."/>
            <person name="Zhang R."/>
            <person name="Strauss S.H."/>
        </authorList>
    </citation>
    <scope>NUCLEOTIDE SEQUENCE</scope>
    <source>
        <strain evidence="1">GM15</strain>
        <tissue evidence="1">Leaf</tissue>
    </source>
</reference>
<accession>A0A8X8DCS6</accession>
<dbReference type="AlphaFoldDB" id="A0A8X8DCS6"/>
<dbReference type="Proteomes" id="UP000886885">
    <property type="component" value="Chromosome 2D"/>
</dbReference>
<sequence>MVYYWSDAACLCLSCDQIVHSSNALSKHHSRTLLYERCNSQPTLVKRAEERISLCQNCDWMGYGSSTSASTHKRQTINYYFGCPSVFELSLKWPFILDFPSGDESTCKEELGLMSIAENSTKNTWGLTENTICHNASRIVGVNDRFEIAKLGVWHEAYSVPESSSVPNNLNQPIKSPNSSLSKLYCPGTKCPARYEDVDLYKDFNMAEMDLNLENYEELFGVTLNNSEELF</sequence>
<dbReference type="EMBL" id="JAAWWB010000004">
    <property type="protein sequence ID" value="KAG6785149.1"/>
    <property type="molecule type" value="Genomic_DNA"/>
</dbReference>
<organism evidence="1 2">
    <name type="scientific">Populus tomentosa</name>
    <name type="common">Chinese white poplar</name>
    <dbReference type="NCBI Taxonomy" id="118781"/>
    <lineage>
        <taxon>Eukaryota</taxon>
        <taxon>Viridiplantae</taxon>
        <taxon>Streptophyta</taxon>
        <taxon>Embryophyta</taxon>
        <taxon>Tracheophyta</taxon>
        <taxon>Spermatophyta</taxon>
        <taxon>Magnoliopsida</taxon>
        <taxon>eudicotyledons</taxon>
        <taxon>Gunneridae</taxon>
        <taxon>Pentapetalae</taxon>
        <taxon>rosids</taxon>
        <taxon>fabids</taxon>
        <taxon>Malpighiales</taxon>
        <taxon>Salicaceae</taxon>
        <taxon>Saliceae</taxon>
        <taxon>Populus</taxon>
    </lineage>
</organism>
<dbReference type="PANTHER" id="PTHR31717:SF131">
    <property type="entry name" value="ZINC FINGER PROTEIN CONSTANS-LIKE 9"/>
    <property type="match status" value="1"/>
</dbReference>